<dbReference type="Proteomes" id="UP000001822">
    <property type="component" value="Chromosome"/>
</dbReference>
<gene>
    <name evidence="2" type="primary">rsfS</name>
    <name evidence="3" type="ordered locus">CHU_0612</name>
</gene>
<dbReference type="EMBL" id="CP000383">
    <property type="protein sequence ID" value="ABG57899.1"/>
    <property type="molecule type" value="Genomic_DNA"/>
</dbReference>
<dbReference type="InterPro" id="IPR004394">
    <property type="entry name" value="Iojap/RsfS/C7orf30"/>
</dbReference>
<dbReference type="InterPro" id="IPR043519">
    <property type="entry name" value="NT_sf"/>
</dbReference>
<comment type="similarity">
    <text evidence="1 2">Belongs to the Iojap/RsfS family.</text>
</comment>
<comment type="subcellular location">
    <subcellularLocation>
        <location evidence="2">Cytoplasm</location>
    </subcellularLocation>
</comment>
<dbReference type="RefSeq" id="WP_011584015.1">
    <property type="nucleotide sequence ID" value="NC_008255.1"/>
</dbReference>
<dbReference type="PANTHER" id="PTHR21043:SF0">
    <property type="entry name" value="MITOCHONDRIAL ASSEMBLY OF RIBOSOMAL LARGE SUBUNIT PROTEIN 1"/>
    <property type="match status" value="1"/>
</dbReference>
<evidence type="ECO:0000313" key="3">
    <source>
        <dbReference type="EMBL" id="ABG57899.1"/>
    </source>
</evidence>
<dbReference type="PANTHER" id="PTHR21043">
    <property type="entry name" value="IOJAP SUPERFAMILY ORTHOLOG"/>
    <property type="match status" value="1"/>
</dbReference>
<keyword evidence="2" id="KW-0963">Cytoplasm</keyword>
<dbReference type="Gene3D" id="3.30.460.10">
    <property type="entry name" value="Beta Polymerase, domain 2"/>
    <property type="match status" value="1"/>
</dbReference>
<protein>
    <recommendedName>
        <fullName evidence="2">Ribosomal silencing factor RsfS</fullName>
    </recommendedName>
</protein>
<keyword evidence="2" id="KW-0678">Repressor</keyword>
<evidence type="ECO:0000256" key="1">
    <source>
        <dbReference type="ARBA" id="ARBA00010574"/>
    </source>
</evidence>
<reference evidence="3 4" key="1">
    <citation type="journal article" date="2007" name="Appl. Environ. Microbiol.">
        <title>Genome sequence of the cellulolytic gliding bacterium Cytophaga hutchinsonii.</title>
        <authorList>
            <person name="Xie G."/>
            <person name="Bruce D.C."/>
            <person name="Challacombe J.F."/>
            <person name="Chertkov O."/>
            <person name="Detter J.C."/>
            <person name="Gilna P."/>
            <person name="Han C.S."/>
            <person name="Lucas S."/>
            <person name="Misra M."/>
            <person name="Myers G.L."/>
            <person name="Richardson P."/>
            <person name="Tapia R."/>
            <person name="Thayer N."/>
            <person name="Thompson L.S."/>
            <person name="Brettin T.S."/>
            <person name="Henrissat B."/>
            <person name="Wilson D.B."/>
            <person name="McBride M.J."/>
        </authorList>
    </citation>
    <scope>NUCLEOTIDE SEQUENCE [LARGE SCALE GENOMIC DNA]</scope>
    <source>
        <strain evidence="4">ATCC 33406 / DSM 1761 / CIP 103989 / NBRC 15051 / NCIMB 9469 / D465</strain>
    </source>
</reference>
<organism evidence="3 4">
    <name type="scientific">Cytophaga hutchinsonii (strain ATCC 33406 / DSM 1761 / CIP 103989 / NBRC 15051 / NCIMB 9469 / D465)</name>
    <dbReference type="NCBI Taxonomy" id="269798"/>
    <lineage>
        <taxon>Bacteria</taxon>
        <taxon>Pseudomonadati</taxon>
        <taxon>Bacteroidota</taxon>
        <taxon>Cytophagia</taxon>
        <taxon>Cytophagales</taxon>
        <taxon>Cytophagaceae</taxon>
        <taxon>Cytophaga</taxon>
    </lineage>
</organism>
<dbReference type="NCBIfam" id="TIGR00090">
    <property type="entry name" value="rsfS_iojap_ybeB"/>
    <property type="match status" value="1"/>
</dbReference>
<sequence length="125" mass="14552">MVETKNKTKKTSLADTVVFAMQEKKAYSITVIDLRKLKEAVADYFIICSANSDTQVDSIHDSIDEIVFKNEKLHPWRTEGEKQKEWIIVDYGDVVAHIFRKDKRPFYNLEELWGDGIITKIENLD</sequence>
<dbReference type="Pfam" id="PF02410">
    <property type="entry name" value="RsfS"/>
    <property type="match status" value="1"/>
</dbReference>
<proteinExistence type="inferred from homology"/>
<dbReference type="KEGG" id="chu:CHU_0612"/>
<dbReference type="GO" id="GO:0005737">
    <property type="term" value="C:cytoplasm"/>
    <property type="evidence" value="ECO:0007669"/>
    <property type="project" value="UniProtKB-SubCell"/>
</dbReference>
<dbReference type="GO" id="GO:0017148">
    <property type="term" value="P:negative regulation of translation"/>
    <property type="evidence" value="ECO:0007669"/>
    <property type="project" value="UniProtKB-UniRule"/>
</dbReference>
<dbReference type="OrthoDB" id="9793681at2"/>
<dbReference type="AlphaFoldDB" id="A0A6N4SNP5"/>
<keyword evidence="2" id="KW-0810">Translation regulation</keyword>
<evidence type="ECO:0000313" key="4">
    <source>
        <dbReference type="Proteomes" id="UP000001822"/>
    </source>
</evidence>
<dbReference type="GO" id="GO:0090071">
    <property type="term" value="P:negative regulation of ribosome biogenesis"/>
    <property type="evidence" value="ECO:0007669"/>
    <property type="project" value="UniProtKB-UniRule"/>
</dbReference>
<dbReference type="SUPFAM" id="SSF81301">
    <property type="entry name" value="Nucleotidyltransferase"/>
    <property type="match status" value="1"/>
</dbReference>
<evidence type="ECO:0000256" key="2">
    <source>
        <dbReference type="HAMAP-Rule" id="MF_01477"/>
    </source>
</evidence>
<dbReference type="GO" id="GO:0043023">
    <property type="term" value="F:ribosomal large subunit binding"/>
    <property type="evidence" value="ECO:0007669"/>
    <property type="project" value="TreeGrafter"/>
</dbReference>
<keyword evidence="4" id="KW-1185">Reference proteome</keyword>
<dbReference type="HAMAP" id="MF_01477">
    <property type="entry name" value="Iojap_RsfS"/>
    <property type="match status" value="1"/>
</dbReference>
<comment type="function">
    <text evidence="2">Functions as a ribosomal silencing factor. Interacts with ribosomal protein uL14 (rplN), blocking formation of intersubunit bridge B8. Prevents association of the 30S and 50S ribosomal subunits and the formation of functional ribosomes, thus repressing translation.</text>
</comment>
<name>A0A6N4SNP5_CYTH3</name>
<dbReference type="GO" id="GO:0042256">
    <property type="term" value="P:cytosolic ribosome assembly"/>
    <property type="evidence" value="ECO:0007669"/>
    <property type="project" value="UniProtKB-UniRule"/>
</dbReference>
<comment type="subunit">
    <text evidence="2">Interacts with ribosomal protein uL14 (rplN).</text>
</comment>
<accession>A0A6N4SNP5</accession>